<protein>
    <submittedName>
        <fullName evidence="1">Uncharacterized protein</fullName>
    </submittedName>
</protein>
<organism evidence="1 2">
    <name type="scientific">Candidatus Methylospira mobilis</name>
    <dbReference type="NCBI Taxonomy" id="1808979"/>
    <lineage>
        <taxon>Bacteria</taxon>
        <taxon>Pseudomonadati</taxon>
        <taxon>Pseudomonadota</taxon>
        <taxon>Gammaproteobacteria</taxon>
        <taxon>Methylococcales</taxon>
        <taxon>Methylococcaceae</taxon>
        <taxon>Candidatus Methylospira</taxon>
    </lineage>
</organism>
<sequence length="100" mass="11606">MFIWSLATLRPVCADWLSIWVTRYRWVGIISEHKHGVVRNAGGAYIGNDEYLGIAGYYPGKFSWRRKLPLYLYITLPCLGYSNCSLDTLPGRFMRAWARK</sequence>
<dbReference type="Proteomes" id="UP000325755">
    <property type="component" value="Chromosome"/>
</dbReference>
<gene>
    <name evidence="1" type="ORF">F6R98_14425</name>
</gene>
<dbReference type="EMBL" id="CP044205">
    <property type="protein sequence ID" value="QFY43672.1"/>
    <property type="molecule type" value="Genomic_DNA"/>
</dbReference>
<name>A0A5Q0BKL0_9GAMM</name>
<accession>A0A5Q0BKL0</accession>
<dbReference type="InParanoid" id="A0A5Q0BKL0"/>
<dbReference type="KEGG" id="mmob:F6R98_14425"/>
<evidence type="ECO:0000313" key="1">
    <source>
        <dbReference type="EMBL" id="QFY43672.1"/>
    </source>
</evidence>
<proteinExistence type="predicted"/>
<reference evidence="1 2" key="1">
    <citation type="submission" date="2019-09" db="EMBL/GenBank/DDBJ databases">
        <title>Ecophysiology of the spiral-shaped methanotroph Methylospira mobilis as revealed by the complete genome sequence.</title>
        <authorList>
            <person name="Oshkin I.Y."/>
            <person name="Dedysh S.N."/>
            <person name="Miroshnikov K."/>
            <person name="Danilova O.V."/>
            <person name="Hakobyan A."/>
            <person name="Liesack W."/>
        </authorList>
    </citation>
    <scope>NUCLEOTIDE SEQUENCE [LARGE SCALE GENOMIC DNA]</scope>
    <source>
        <strain evidence="1 2">Shm1</strain>
    </source>
</reference>
<dbReference type="AlphaFoldDB" id="A0A5Q0BKL0"/>
<evidence type="ECO:0000313" key="2">
    <source>
        <dbReference type="Proteomes" id="UP000325755"/>
    </source>
</evidence>
<keyword evidence="2" id="KW-1185">Reference proteome</keyword>